<comment type="caution">
    <text evidence="4">The sequence shown here is derived from an EMBL/GenBank/DDBJ whole genome shotgun (WGS) entry which is preliminary data.</text>
</comment>
<dbReference type="EMBL" id="JBGGTQ010000002">
    <property type="protein sequence ID" value="MEZ0491778.1"/>
    <property type="molecule type" value="Genomic_DNA"/>
</dbReference>
<evidence type="ECO:0000256" key="2">
    <source>
        <dbReference type="ARBA" id="ARBA00023315"/>
    </source>
</evidence>
<dbReference type="CDD" id="cd04301">
    <property type="entry name" value="NAT_SF"/>
    <property type="match status" value="1"/>
</dbReference>
<sequence>MSRVEQMWIRPAVPDDAEAIAELNAAAWKSAFAGVVSDEYLSSYDGAPQRRREDLLTMSPGAVQLVAEDGIVVGWSMGHPCEDEDCDPNTVYEARSCYVAPTHWRSGTGRRLMQHLLAGLDRYRWQEVVLWTPRDTTPTRAFYATLGFKPDGKTAVMDRLGPVPIVRLRRPVEA</sequence>
<dbReference type="InterPro" id="IPR016181">
    <property type="entry name" value="Acyl_CoA_acyltransferase"/>
</dbReference>
<evidence type="ECO:0000256" key="1">
    <source>
        <dbReference type="ARBA" id="ARBA00022679"/>
    </source>
</evidence>
<evidence type="ECO:0000313" key="5">
    <source>
        <dbReference type="Proteomes" id="UP001566476"/>
    </source>
</evidence>
<keyword evidence="1" id="KW-0808">Transferase</keyword>
<organism evidence="4 5">
    <name type="scientific">Kineococcus mangrovi</name>
    <dbReference type="NCBI Taxonomy" id="1660183"/>
    <lineage>
        <taxon>Bacteria</taxon>
        <taxon>Bacillati</taxon>
        <taxon>Actinomycetota</taxon>
        <taxon>Actinomycetes</taxon>
        <taxon>Kineosporiales</taxon>
        <taxon>Kineosporiaceae</taxon>
        <taxon>Kineococcus</taxon>
    </lineage>
</organism>
<accession>A0ABV4HZD1</accession>
<dbReference type="InterPro" id="IPR000182">
    <property type="entry name" value="GNAT_dom"/>
</dbReference>
<dbReference type="Proteomes" id="UP001566476">
    <property type="component" value="Unassembled WGS sequence"/>
</dbReference>
<name>A0ABV4HZD1_9ACTN</name>
<dbReference type="Pfam" id="PF00583">
    <property type="entry name" value="Acetyltransf_1"/>
    <property type="match status" value="1"/>
</dbReference>
<evidence type="ECO:0000313" key="4">
    <source>
        <dbReference type="EMBL" id="MEZ0491778.1"/>
    </source>
</evidence>
<dbReference type="RefSeq" id="WP_370717806.1">
    <property type="nucleotide sequence ID" value="NZ_JBGGTQ010000002.1"/>
</dbReference>
<keyword evidence="5" id="KW-1185">Reference proteome</keyword>
<dbReference type="PANTHER" id="PTHR43877">
    <property type="entry name" value="AMINOALKYLPHOSPHONATE N-ACETYLTRANSFERASE-RELATED-RELATED"/>
    <property type="match status" value="1"/>
</dbReference>
<dbReference type="Gene3D" id="3.40.630.30">
    <property type="match status" value="1"/>
</dbReference>
<dbReference type="SUPFAM" id="SSF55729">
    <property type="entry name" value="Acyl-CoA N-acyltransferases (Nat)"/>
    <property type="match status" value="1"/>
</dbReference>
<dbReference type="InterPro" id="IPR050832">
    <property type="entry name" value="Bact_Acetyltransf"/>
</dbReference>
<protein>
    <submittedName>
        <fullName evidence="4">N-acetyltransferase family protein</fullName>
    </submittedName>
</protein>
<dbReference type="PROSITE" id="PS51186">
    <property type="entry name" value="GNAT"/>
    <property type="match status" value="1"/>
</dbReference>
<reference evidence="4 5" key="1">
    <citation type="submission" date="2024-07" db="EMBL/GenBank/DDBJ databases">
        <authorList>
            <person name="Thanompreechachai J."/>
            <person name="Duangmal K."/>
        </authorList>
    </citation>
    <scope>NUCLEOTIDE SEQUENCE [LARGE SCALE GENOMIC DNA]</scope>
    <source>
        <strain evidence="4 5">TBRC 1896</strain>
    </source>
</reference>
<keyword evidence="2" id="KW-0012">Acyltransferase</keyword>
<gene>
    <name evidence="4" type="ORF">AB2L28_05950</name>
</gene>
<feature type="domain" description="N-acetyltransferase" evidence="3">
    <location>
        <begin position="7"/>
        <end position="173"/>
    </location>
</feature>
<evidence type="ECO:0000259" key="3">
    <source>
        <dbReference type="PROSITE" id="PS51186"/>
    </source>
</evidence>
<proteinExistence type="predicted"/>